<feature type="modified residue" description="Phosphohistidine" evidence="6">
    <location>
        <position position="46"/>
    </location>
</feature>
<keyword evidence="6" id="KW-0597">Phosphoprotein</keyword>
<dbReference type="EMBL" id="SVCM01000091">
    <property type="protein sequence ID" value="MBE6060162.1"/>
    <property type="molecule type" value="Genomic_DNA"/>
</dbReference>
<dbReference type="Pfam" id="PF02895">
    <property type="entry name" value="H-kinase_dim"/>
    <property type="match status" value="1"/>
</dbReference>
<dbReference type="InterPro" id="IPR051315">
    <property type="entry name" value="Bact_Chemotaxis_CheA"/>
</dbReference>
<feature type="domain" description="HPt" evidence="8">
    <location>
        <begin position="1"/>
        <end position="103"/>
    </location>
</feature>
<reference evidence="9" key="1">
    <citation type="submission" date="2019-04" db="EMBL/GenBank/DDBJ databases">
        <title>Evolution of Biomass-Degrading Anaerobic Consortia Revealed by Metagenomics.</title>
        <authorList>
            <person name="Peng X."/>
        </authorList>
    </citation>
    <scope>NUCLEOTIDE SEQUENCE</scope>
    <source>
        <strain evidence="9">SIG254</strain>
    </source>
</reference>
<dbReference type="Pfam" id="PF07194">
    <property type="entry name" value="P2"/>
    <property type="match status" value="1"/>
</dbReference>
<dbReference type="AlphaFoldDB" id="A0A927ZIX1"/>
<evidence type="ECO:0000256" key="3">
    <source>
        <dbReference type="ARBA" id="ARBA00022741"/>
    </source>
</evidence>
<accession>A0A927ZIX1</accession>
<dbReference type="SMART" id="SM01231">
    <property type="entry name" value="H-kinase_dim"/>
    <property type="match status" value="1"/>
</dbReference>
<protein>
    <recommendedName>
        <fullName evidence="2">histidine kinase</fullName>
        <ecNumber evidence="2">2.7.13.3</ecNumber>
    </recommendedName>
</protein>
<feature type="region of interest" description="Disordered" evidence="7">
    <location>
        <begin position="323"/>
        <end position="349"/>
    </location>
</feature>
<evidence type="ECO:0000259" key="8">
    <source>
        <dbReference type="PROSITE" id="PS50894"/>
    </source>
</evidence>
<dbReference type="PANTHER" id="PTHR43395:SF1">
    <property type="entry name" value="CHEMOTAXIS PROTEIN CHEA"/>
    <property type="match status" value="1"/>
</dbReference>
<dbReference type="InterPro" id="IPR037006">
    <property type="entry name" value="CheA-like_homodim_sf"/>
</dbReference>
<dbReference type="EC" id="2.7.13.3" evidence="2"/>
<comment type="catalytic activity">
    <reaction evidence="1">
        <text>ATP + protein L-histidine = ADP + protein N-phospho-L-histidine.</text>
        <dbReference type="EC" id="2.7.13.3"/>
    </reaction>
</comment>
<evidence type="ECO:0000313" key="10">
    <source>
        <dbReference type="Proteomes" id="UP000768462"/>
    </source>
</evidence>
<dbReference type="InterPro" id="IPR004105">
    <property type="entry name" value="CheA-like_dim"/>
</dbReference>
<evidence type="ECO:0000256" key="6">
    <source>
        <dbReference type="PROSITE-ProRule" id="PRU00110"/>
    </source>
</evidence>
<dbReference type="InterPro" id="IPR036641">
    <property type="entry name" value="HPT_dom_sf"/>
</dbReference>
<feature type="non-terminal residue" evidence="9">
    <location>
        <position position="424"/>
    </location>
</feature>
<dbReference type="CDD" id="cd00088">
    <property type="entry name" value="HPT"/>
    <property type="match status" value="1"/>
</dbReference>
<evidence type="ECO:0000256" key="2">
    <source>
        <dbReference type="ARBA" id="ARBA00012438"/>
    </source>
</evidence>
<dbReference type="InterPro" id="IPR035891">
    <property type="entry name" value="CheY-binding_CheA"/>
</dbReference>
<sequence length="424" mass="47705">MDTSQYLSMFLEESSDNLQLLNESLLILENDSEDMEILNQIFRVAHTIKGMAATMGYTKMAELTHKMEDVLSKFREGQLKVTHEVITVLFNCLDILESMVGDITDGGDGDLEINNIVTQLVKIAEGNENIQKEENSSEVIQNKDKEVVQDIIGSEEIVDLGLDEYDIDTLKEALKNNFNTFHVHVGLDEKTILKSARAFILFQTLEENGEILKSNPKLEDLESENFDFDIDLVFVTEASQDIIRNSINGISEIRQVDVRDISVLVKNGKSVSDAKGANEVAATSLATSTKAANTTEITTEITKDKESSNKVVELKESKNNLKAKTVETAPSSKEENKKQPVKHKNKGVGQSVRVDLERLDNFMNMVSELVIHRTRLEQISANHKIVELNETLEEVARTTTDLQDLVMKIRMLPLDVVFNRFPRM</sequence>
<evidence type="ECO:0000256" key="4">
    <source>
        <dbReference type="ARBA" id="ARBA00022840"/>
    </source>
</evidence>
<dbReference type="InterPro" id="IPR037052">
    <property type="entry name" value="CheA-like_P2_sf"/>
</dbReference>
<dbReference type="SUPFAM" id="SSF47226">
    <property type="entry name" value="Histidine-containing phosphotransfer domain, HPT domain"/>
    <property type="match status" value="1"/>
</dbReference>
<proteinExistence type="predicted"/>
<dbReference type="Gene3D" id="1.20.120.160">
    <property type="entry name" value="HPT domain"/>
    <property type="match status" value="1"/>
</dbReference>
<gene>
    <name evidence="9" type="ORF">E7215_08330</name>
</gene>
<dbReference type="Pfam" id="PF01627">
    <property type="entry name" value="Hpt"/>
    <property type="match status" value="1"/>
</dbReference>
<dbReference type="InterPro" id="IPR008207">
    <property type="entry name" value="Sig_transdc_His_kin_Hpt_dom"/>
</dbReference>
<dbReference type="Proteomes" id="UP000768462">
    <property type="component" value="Unassembled WGS sequence"/>
</dbReference>
<dbReference type="InterPro" id="IPR010808">
    <property type="entry name" value="CheA_P2-bd"/>
</dbReference>
<evidence type="ECO:0000256" key="5">
    <source>
        <dbReference type="ARBA" id="ARBA00023012"/>
    </source>
</evidence>
<dbReference type="GO" id="GO:0006935">
    <property type="term" value="P:chemotaxis"/>
    <property type="evidence" value="ECO:0007669"/>
    <property type="project" value="InterPro"/>
</dbReference>
<evidence type="ECO:0000256" key="1">
    <source>
        <dbReference type="ARBA" id="ARBA00000085"/>
    </source>
</evidence>
<dbReference type="GO" id="GO:0000155">
    <property type="term" value="F:phosphorelay sensor kinase activity"/>
    <property type="evidence" value="ECO:0007669"/>
    <property type="project" value="InterPro"/>
</dbReference>
<dbReference type="SUPFAM" id="SSF55052">
    <property type="entry name" value="CheY-binding domain of CheA"/>
    <property type="match status" value="1"/>
</dbReference>
<dbReference type="SMART" id="SM00073">
    <property type="entry name" value="HPT"/>
    <property type="match status" value="1"/>
</dbReference>
<evidence type="ECO:0000313" key="9">
    <source>
        <dbReference type="EMBL" id="MBE6060162.1"/>
    </source>
</evidence>
<organism evidence="9 10">
    <name type="scientific">Clostridium sulfidigenes</name>
    <dbReference type="NCBI Taxonomy" id="318464"/>
    <lineage>
        <taxon>Bacteria</taxon>
        <taxon>Bacillati</taxon>
        <taxon>Bacillota</taxon>
        <taxon>Clostridia</taxon>
        <taxon>Eubacteriales</taxon>
        <taxon>Clostridiaceae</taxon>
        <taxon>Clostridium</taxon>
    </lineage>
</organism>
<name>A0A927ZIX1_9CLOT</name>
<dbReference type="GO" id="GO:0005524">
    <property type="term" value="F:ATP binding"/>
    <property type="evidence" value="ECO:0007669"/>
    <property type="project" value="UniProtKB-KW"/>
</dbReference>
<dbReference type="PROSITE" id="PS50894">
    <property type="entry name" value="HPT"/>
    <property type="match status" value="1"/>
</dbReference>
<keyword evidence="4" id="KW-0067">ATP-binding</keyword>
<dbReference type="SUPFAM" id="SSF47384">
    <property type="entry name" value="Homodimeric domain of signal transducing histidine kinase"/>
    <property type="match status" value="1"/>
</dbReference>
<keyword evidence="3" id="KW-0547">Nucleotide-binding</keyword>
<dbReference type="GO" id="GO:0005737">
    <property type="term" value="C:cytoplasm"/>
    <property type="evidence" value="ECO:0007669"/>
    <property type="project" value="InterPro"/>
</dbReference>
<dbReference type="InterPro" id="IPR036097">
    <property type="entry name" value="HisK_dim/P_sf"/>
</dbReference>
<comment type="caution">
    <text evidence="9">The sequence shown here is derived from an EMBL/GenBank/DDBJ whole genome shotgun (WGS) entry which is preliminary data.</text>
</comment>
<evidence type="ECO:0000256" key="7">
    <source>
        <dbReference type="SAM" id="MobiDB-lite"/>
    </source>
</evidence>
<dbReference type="Gene3D" id="1.10.287.560">
    <property type="entry name" value="Histidine kinase CheA-like, homodimeric domain"/>
    <property type="match status" value="1"/>
</dbReference>
<keyword evidence="5" id="KW-0902">Two-component regulatory system</keyword>
<dbReference type="Gene3D" id="3.30.70.1110">
    <property type="entry name" value="Histidine kinase CheA-like, P2 response regulator-binding domain"/>
    <property type="match status" value="1"/>
</dbReference>
<dbReference type="PANTHER" id="PTHR43395">
    <property type="entry name" value="SENSOR HISTIDINE KINASE CHEA"/>
    <property type="match status" value="1"/>
</dbReference>